<dbReference type="PANTHER" id="PTHR34378:SF1">
    <property type="entry name" value="GLUTAMATE--CYSTEINE LIGASE, CHLOROPLASTIC"/>
    <property type="match status" value="1"/>
</dbReference>
<evidence type="ECO:0000313" key="6">
    <source>
        <dbReference type="Proteomes" id="UP000442694"/>
    </source>
</evidence>
<evidence type="ECO:0000313" key="5">
    <source>
        <dbReference type="EMBL" id="KAB8033404.1"/>
    </source>
</evidence>
<reference evidence="5 6" key="1">
    <citation type="submission" date="2019-10" db="EMBL/GenBank/DDBJ databases">
        <title>New genus of Silvanigrellaceae.</title>
        <authorList>
            <person name="Pitt A."/>
            <person name="Hahn M.W."/>
        </authorList>
    </citation>
    <scope>NUCLEOTIDE SEQUENCE [LARGE SCALE GENOMIC DNA]</scope>
    <source>
        <strain evidence="5 6">33A1-SZDP</strain>
    </source>
</reference>
<protein>
    <recommendedName>
        <fullName evidence="1">glutamate--cysteine ligase</fullName>
        <ecNumber evidence="1">6.3.2.2</ecNumber>
    </recommendedName>
</protein>
<dbReference type="GO" id="GO:0005524">
    <property type="term" value="F:ATP binding"/>
    <property type="evidence" value="ECO:0007669"/>
    <property type="project" value="UniProtKB-KW"/>
</dbReference>
<dbReference type="Gene3D" id="3.30.590.20">
    <property type="match status" value="1"/>
</dbReference>
<keyword evidence="3" id="KW-0547">Nucleotide-binding</keyword>
<dbReference type="AlphaFoldDB" id="A0A833JEU9"/>
<keyword evidence="4" id="KW-0067">ATP-binding</keyword>
<dbReference type="InterPro" id="IPR035434">
    <property type="entry name" value="GCL_bact_plant"/>
</dbReference>
<gene>
    <name evidence="5" type="ORF">GCL57_01505</name>
</gene>
<dbReference type="Proteomes" id="UP000442694">
    <property type="component" value="Unassembled WGS sequence"/>
</dbReference>
<dbReference type="EC" id="6.3.2.2" evidence="1"/>
<accession>A0A833JEU9</accession>
<dbReference type="EMBL" id="WFLN01000004">
    <property type="protein sequence ID" value="KAB8033404.1"/>
    <property type="molecule type" value="Genomic_DNA"/>
</dbReference>
<evidence type="ECO:0000256" key="1">
    <source>
        <dbReference type="ARBA" id="ARBA00012220"/>
    </source>
</evidence>
<evidence type="ECO:0000256" key="3">
    <source>
        <dbReference type="ARBA" id="ARBA00022741"/>
    </source>
</evidence>
<organism evidence="5 6">
    <name type="scientific">Fluviispira multicolorata</name>
    <dbReference type="NCBI Taxonomy" id="2654512"/>
    <lineage>
        <taxon>Bacteria</taxon>
        <taxon>Pseudomonadati</taxon>
        <taxon>Bdellovibrionota</taxon>
        <taxon>Oligoflexia</taxon>
        <taxon>Silvanigrellales</taxon>
        <taxon>Silvanigrellaceae</taxon>
        <taxon>Fluviispira</taxon>
    </lineage>
</organism>
<dbReference type="GO" id="GO:0004357">
    <property type="term" value="F:glutamate-cysteine ligase activity"/>
    <property type="evidence" value="ECO:0007669"/>
    <property type="project" value="UniProtKB-EC"/>
</dbReference>
<dbReference type="InterPro" id="IPR006336">
    <property type="entry name" value="GCS2"/>
</dbReference>
<comment type="caution">
    <text evidence="5">The sequence shown here is derived from an EMBL/GenBank/DDBJ whole genome shotgun (WGS) entry which is preliminary data.</text>
</comment>
<keyword evidence="2" id="KW-0436">Ligase</keyword>
<dbReference type="GO" id="GO:0006750">
    <property type="term" value="P:glutathione biosynthetic process"/>
    <property type="evidence" value="ECO:0007669"/>
    <property type="project" value="InterPro"/>
</dbReference>
<dbReference type="InterPro" id="IPR014746">
    <property type="entry name" value="Gln_synth/guanido_kin_cat_dom"/>
</dbReference>
<proteinExistence type="predicted"/>
<evidence type="ECO:0000256" key="2">
    <source>
        <dbReference type="ARBA" id="ARBA00022598"/>
    </source>
</evidence>
<evidence type="ECO:0000256" key="4">
    <source>
        <dbReference type="ARBA" id="ARBA00022840"/>
    </source>
</evidence>
<dbReference type="SUPFAM" id="SSF55931">
    <property type="entry name" value="Glutamine synthetase/guanido kinase"/>
    <property type="match status" value="1"/>
</dbReference>
<name>A0A833JEU9_9BACT</name>
<dbReference type="Pfam" id="PF04107">
    <property type="entry name" value="GCS2"/>
    <property type="match status" value="1"/>
</dbReference>
<keyword evidence="6" id="KW-1185">Reference proteome</keyword>
<sequence>MLFVLKVFLILLSNLILPHKKNKVEILFLFFGVSMLFQNSMDPESICSRVWVKPIKGTRDGVEKIGLEMEMHAYDSKTLAPIGTENSKLNIQDLLQRIAEISPKSTIKYDNATGLITTVFLKAGGNFSAEPGGQVEYSSDPFEKIADLSIDVSTNLKLLEEASAGDLVFLSHGTNPIAQENHPLILAKERYKIMTRYFNSAPNIRGIDMMRHSATVQANVDIFGDENWQDAVNLTLVLIPLTAKLFANSKYFKNNKSLFYSERQEIWEHMDPTRSGFPTHMPFAENSECEYAKWAKKAYVFFVEGLPINEQPLYGELTFENWLNNGYKGTRPTVESWETHLGTLFPHLRLRDFLEIRHIDAQPFEHTLAPAAFFSVLLKTRKIRSEVWELIQNAKIDVKNVFQSNEDFSRIHFPLIDYACSVLEQLKEKEGMNALIAYKKFVKQKEEYWSAENALNFVQKNKTITPSLEFLRNL</sequence>
<dbReference type="PANTHER" id="PTHR34378">
    <property type="entry name" value="GLUTAMATE--CYSTEINE LIGASE, CHLOROPLASTIC"/>
    <property type="match status" value="1"/>
</dbReference>